<evidence type="ECO:0000256" key="4">
    <source>
        <dbReference type="ARBA" id="ARBA00022964"/>
    </source>
</evidence>
<accession>A0A0D3I411</accession>
<dbReference type="EnsemblProtists" id="EOD05996">
    <property type="protein sequence ID" value="EOD05996"/>
    <property type="gene ID" value="EMIHUDRAFT_453591"/>
</dbReference>
<dbReference type="SMART" id="SM00702">
    <property type="entry name" value="P4Hc"/>
    <property type="match status" value="1"/>
</dbReference>
<dbReference type="PANTHER" id="PTHR12907">
    <property type="entry name" value="EGL NINE HOMOLOG-RELATED"/>
    <property type="match status" value="1"/>
</dbReference>
<dbReference type="InterPro" id="IPR005123">
    <property type="entry name" value="Oxoglu/Fe-dep_dioxygenase_dom"/>
</dbReference>
<evidence type="ECO:0000256" key="3">
    <source>
        <dbReference type="ARBA" id="ARBA00022896"/>
    </source>
</evidence>
<dbReference type="PANTHER" id="PTHR12907:SF26">
    <property type="entry name" value="HIF PROLYL HYDROXYLASE, ISOFORM C"/>
    <property type="match status" value="1"/>
</dbReference>
<keyword evidence="6" id="KW-0408">Iron</keyword>
<reference evidence="9" key="1">
    <citation type="journal article" date="2013" name="Nature">
        <title>Pan genome of the phytoplankton Emiliania underpins its global distribution.</title>
        <authorList>
            <person name="Read B.A."/>
            <person name="Kegel J."/>
            <person name="Klute M.J."/>
            <person name="Kuo A."/>
            <person name="Lefebvre S.C."/>
            <person name="Maumus F."/>
            <person name="Mayer C."/>
            <person name="Miller J."/>
            <person name="Monier A."/>
            <person name="Salamov A."/>
            <person name="Young J."/>
            <person name="Aguilar M."/>
            <person name="Claverie J.M."/>
            <person name="Frickenhaus S."/>
            <person name="Gonzalez K."/>
            <person name="Herman E.K."/>
            <person name="Lin Y.C."/>
            <person name="Napier J."/>
            <person name="Ogata H."/>
            <person name="Sarno A.F."/>
            <person name="Shmutz J."/>
            <person name="Schroeder D."/>
            <person name="de Vargas C."/>
            <person name="Verret F."/>
            <person name="von Dassow P."/>
            <person name="Valentin K."/>
            <person name="Van de Peer Y."/>
            <person name="Wheeler G."/>
            <person name="Dacks J.B."/>
            <person name="Delwiche C.F."/>
            <person name="Dyhrman S.T."/>
            <person name="Glockner G."/>
            <person name="John U."/>
            <person name="Richards T."/>
            <person name="Worden A.Z."/>
            <person name="Zhang X."/>
            <person name="Grigoriev I.V."/>
            <person name="Allen A.E."/>
            <person name="Bidle K."/>
            <person name="Borodovsky M."/>
            <person name="Bowler C."/>
            <person name="Brownlee C."/>
            <person name="Cock J.M."/>
            <person name="Elias M."/>
            <person name="Gladyshev V.N."/>
            <person name="Groth M."/>
            <person name="Guda C."/>
            <person name="Hadaegh A."/>
            <person name="Iglesias-Rodriguez M.D."/>
            <person name="Jenkins J."/>
            <person name="Jones B.M."/>
            <person name="Lawson T."/>
            <person name="Leese F."/>
            <person name="Lindquist E."/>
            <person name="Lobanov A."/>
            <person name="Lomsadze A."/>
            <person name="Malik S.B."/>
            <person name="Marsh M.E."/>
            <person name="Mackinder L."/>
            <person name="Mock T."/>
            <person name="Mueller-Roeber B."/>
            <person name="Pagarete A."/>
            <person name="Parker M."/>
            <person name="Probert I."/>
            <person name="Quesneville H."/>
            <person name="Raines C."/>
            <person name="Rensing S.A."/>
            <person name="Riano-Pachon D.M."/>
            <person name="Richier S."/>
            <person name="Rokitta S."/>
            <person name="Shiraiwa Y."/>
            <person name="Soanes D.M."/>
            <person name="van der Giezen M."/>
            <person name="Wahlund T.M."/>
            <person name="Williams B."/>
            <person name="Wilson W."/>
            <person name="Wolfe G."/>
            <person name="Wurch L.L."/>
        </authorList>
    </citation>
    <scope>NUCLEOTIDE SEQUENCE</scope>
</reference>
<dbReference type="InterPro" id="IPR051559">
    <property type="entry name" value="HIF_prolyl_hydroxylases"/>
</dbReference>
<evidence type="ECO:0000256" key="5">
    <source>
        <dbReference type="ARBA" id="ARBA00023002"/>
    </source>
</evidence>
<keyword evidence="2" id="KW-0479">Metal-binding</keyword>
<dbReference type="InterPro" id="IPR006620">
    <property type="entry name" value="Pro_4_hyd_alph"/>
</dbReference>
<keyword evidence="5" id="KW-0560">Oxidoreductase</keyword>
<dbReference type="PaxDb" id="2903-EOD05996"/>
<evidence type="ECO:0000313" key="9">
    <source>
        <dbReference type="Proteomes" id="UP000013827"/>
    </source>
</evidence>
<dbReference type="GeneID" id="17252043"/>
<dbReference type="GO" id="GO:0031543">
    <property type="term" value="F:peptidyl-proline dioxygenase activity"/>
    <property type="evidence" value="ECO:0007669"/>
    <property type="project" value="TreeGrafter"/>
</dbReference>
<evidence type="ECO:0000259" key="7">
    <source>
        <dbReference type="PROSITE" id="PS51471"/>
    </source>
</evidence>
<name>A0A0D3I411_EMIH1</name>
<dbReference type="GO" id="GO:0031418">
    <property type="term" value="F:L-ascorbic acid binding"/>
    <property type="evidence" value="ECO:0007669"/>
    <property type="project" value="UniProtKB-KW"/>
</dbReference>
<dbReference type="Pfam" id="PF13640">
    <property type="entry name" value="2OG-FeII_Oxy_3"/>
    <property type="match status" value="1"/>
</dbReference>
<dbReference type="AlphaFoldDB" id="A0A0D3I411"/>
<dbReference type="GO" id="GO:0071456">
    <property type="term" value="P:cellular response to hypoxia"/>
    <property type="evidence" value="ECO:0007669"/>
    <property type="project" value="TreeGrafter"/>
</dbReference>
<dbReference type="eggNOG" id="KOG3710">
    <property type="taxonomic scope" value="Eukaryota"/>
</dbReference>
<comment type="cofactor">
    <cofactor evidence="1">
        <name>L-ascorbate</name>
        <dbReference type="ChEBI" id="CHEBI:38290"/>
    </cofactor>
</comment>
<feature type="domain" description="Fe2OG dioxygenase" evidence="7">
    <location>
        <begin position="208"/>
        <end position="336"/>
    </location>
</feature>
<reference evidence="8" key="2">
    <citation type="submission" date="2024-10" db="UniProtKB">
        <authorList>
            <consortium name="EnsemblProtists"/>
        </authorList>
    </citation>
    <scope>IDENTIFICATION</scope>
</reference>
<dbReference type="Proteomes" id="UP000013827">
    <property type="component" value="Unassembled WGS sequence"/>
</dbReference>
<dbReference type="RefSeq" id="XP_005758425.1">
    <property type="nucleotide sequence ID" value="XM_005758368.1"/>
</dbReference>
<evidence type="ECO:0000256" key="2">
    <source>
        <dbReference type="ARBA" id="ARBA00022723"/>
    </source>
</evidence>
<dbReference type="PROSITE" id="PS51471">
    <property type="entry name" value="FE2OG_OXY"/>
    <property type="match status" value="1"/>
</dbReference>
<dbReference type="KEGG" id="ehx:EMIHUDRAFT_453591"/>
<dbReference type="InterPro" id="IPR044862">
    <property type="entry name" value="Pro_4_hyd_alph_FE2OG_OXY"/>
</dbReference>
<proteinExistence type="predicted"/>
<dbReference type="GO" id="GO:0008198">
    <property type="term" value="F:ferrous iron binding"/>
    <property type="evidence" value="ECO:0007669"/>
    <property type="project" value="TreeGrafter"/>
</dbReference>
<keyword evidence="3" id="KW-0847">Vitamin C</keyword>
<protein>
    <recommendedName>
        <fullName evidence="7">Fe2OG dioxygenase domain-containing protein</fullName>
    </recommendedName>
</protein>
<dbReference type="HOGENOM" id="CLU_824963_0_0_1"/>
<keyword evidence="4" id="KW-0223">Dioxygenase</keyword>
<keyword evidence="9" id="KW-1185">Reference proteome</keyword>
<evidence type="ECO:0000256" key="1">
    <source>
        <dbReference type="ARBA" id="ARBA00001961"/>
    </source>
</evidence>
<organism evidence="8 9">
    <name type="scientific">Emiliania huxleyi (strain CCMP1516)</name>
    <dbReference type="NCBI Taxonomy" id="280463"/>
    <lineage>
        <taxon>Eukaryota</taxon>
        <taxon>Haptista</taxon>
        <taxon>Haptophyta</taxon>
        <taxon>Prymnesiophyceae</taxon>
        <taxon>Isochrysidales</taxon>
        <taxon>Noelaerhabdaceae</taxon>
        <taxon>Emiliania</taxon>
    </lineage>
</organism>
<evidence type="ECO:0000313" key="8">
    <source>
        <dbReference type="EnsemblProtists" id="EOD05996"/>
    </source>
</evidence>
<dbReference type="Gene3D" id="2.60.120.620">
    <property type="entry name" value="q2cbj1_9rhob like domain"/>
    <property type="match status" value="1"/>
</dbReference>
<sequence>MQRACMSALEQRDLSLIHYARRGAASLGALQRLGALAPAWLLTRPPGRPVRLQLEELADTLDGSREAREYELRARLVRSVTEGAYNKLRPPPESLADPSVDHVISARDAARLRGGGGIDAVLVLDPEPALLPRHALAEASAELRRLVAQRTQESINPCNRGSWHGFLPLDADKAARQGLGPSTLALLRKLGALPALVSRCGWGRPLVLPPAVQLGFYPGGSGARYSPHLDRNPGEVGLKREITFLLYLNVDWDTDRHGGCLRLHPPDRASGAPVDVAPLGGRVVVFQSGKRHTRAALRWNAAMTSLGASLPIGKQLHEVLPCDGADRLALTLWCEYE</sequence>
<evidence type="ECO:0000256" key="6">
    <source>
        <dbReference type="ARBA" id="ARBA00023004"/>
    </source>
</evidence>